<evidence type="ECO:0000259" key="1">
    <source>
        <dbReference type="Pfam" id="PF13309"/>
    </source>
</evidence>
<reference evidence="2 3" key="1">
    <citation type="submission" date="2022-05" db="EMBL/GenBank/DDBJ databases">
        <title>Treponema leporis L2 test.</title>
        <authorList>
            <person name="Cejkova D."/>
        </authorList>
    </citation>
    <scope>NUCLEOTIDE SEQUENCE [LARGE SCALE GENOMIC DNA]</scope>
    <source>
        <strain evidence="2 3">L2</strain>
    </source>
</reference>
<accession>A0ABY9E730</accession>
<gene>
    <name evidence="2" type="ORF">TPLL2_0374a</name>
</gene>
<keyword evidence="3" id="KW-1185">Reference proteome</keyword>
<protein>
    <recommendedName>
        <fullName evidence="1">Transcriptional regulator DauR-like HTH domain-containing protein</fullName>
    </recommendedName>
</protein>
<dbReference type="InterPro" id="IPR039445">
    <property type="entry name" value="DauR-like_HTH"/>
</dbReference>
<proteinExistence type="predicted"/>
<dbReference type="InterPro" id="IPR039446">
    <property type="entry name" value="DauR-like"/>
</dbReference>
<evidence type="ECO:0000313" key="2">
    <source>
        <dbReference type="EMBL" id="WKC72248.1"/>
    </source>
</evidence>
<dbReference type="PANTHER" id="PTHR35568:SF1">
    <property type="entry name" value="TRANSCRIPTIONAL REGULATOR DAUR"/>
    <property type="match status" value="1"/>
</dbReference>
<name>A0ABY9E730_9SPIR</name>
<feature type="domain" description="Transcriptional regulator DauR-like HTH" evidence="1">
    <location>
        <begin position="64"/>
        <end position="124"/>
    </location>
</feature>
<evidence type="ECO:0000313" key="3">
    <source>
        <dbReference type="Proteomes" id="UP001321460"/>
    </source>
</evidence>
<dbReference type="EMBL" id="CP097901">
    <property type="protein sequence ID" value="WKC72248.1"/>
    <property type="molecule type" value="Genomic_DNA"/>
</dbReference>
<organism evidence="2 3">
    <name type="scientific">Treponema paraluiscuniculi</name>
    <dbReference type="NCBI Taxonomy" id="53435"/>
    <lineage>
        <taxon>Bacteria</taxon>
        <taxon>Pseudomonadati</taxon>
        <taxon>Spirochaetota</taxon>
        <taxon>Spirochaetia</taxon>
        <taxon>Spirochaetales</taxon>
        <taxon>Treponemataceae</taxon>
        <taxon>Treponema</taxon>
    </lineage>
</organism>
<dbReference type="Pfam" id="PF13309">
    <property type="entry name" value="HTH_22"/>
    <property type="match status" value="1"/>
</dbReference>
<dbReference type="PANTHER" id="PTHR35568">
    <property type="entry name" value="TRANSCRIPTIONAL REGULATOR DAUR"/>
    <property type="match status" value="1"/>
</dbReference>
<sequence length="129" mass="14330">MENCRSLKSSMLYIRDEHSTAQAILAINFDIAALQVTQFALGRLTGTTAETASHIHLKSVSAFLDDLTEESVERVGKPVALMSKREETDAIHLLSQMGTFLITRAEDRVSHYFGISKYTLYSCIETGKS</sequence>
<dbReference type="Proteomes" id="UP001321460">
    <property type="component" value="Chromosome"/>
</dbReference>